<feature type="domain" description="DUF3320" evidence="3">
    <location>
        <begin position="544"/>
        <end position="581"/>
    </location>
</feature>
<feature type="coiled-coil region" evidence="1">
    <location>
        <begin position="34"/>
        <end position="89"/>
    </location>
</feature>
<dbReference type="RefSeq" id="WP_179561662.1">
    <property type="nucleotide sequence ID" value="NZ_BAABBJ010000003.1"/>
</dbReference>
<accession>A0A512PCL4</accession>
<organism evidence="4 5">
    <name type="scientific">Cellulomonas soli</name>
    <dbReference type="NCBI Taxonomy" id="931535"/>
    <lineage>
        <taxon>Bacteria</taxon>
        <taxon>Bacillati</taxon>
        <taxon>Actinomycetota</taxon>
        <taxon>Actinomycetes</taxon>
        <taxon>Micrococcales</taxon>
        <taxon>Cellulomonadaceae</taxon>
        <taxon>Cellulomonas</taxon>
    </lineage>
</organism>
<evidence type="ECO:0000256" key="1">
    <source>
        <dbReference type="SAM" id="Coils"/>
    </source>
</evidence>
<feature type="compositionally biased region" description="Low complexity" evidence="2">
    <location>
        <begin position="474"/>
        <end position="497"/>
    </location>
</feature>
<evidence type="ECO:0000256" key="2">
    <source>
        <dbReference type="SAM" id="MobiDB-lite"/>
    </source>
</evidence>
<dbReference type="AlphaFoldDB" id="A0A512PCL4"/>
<dbReference type="InterPro" id="IPR021754">
    <property type="entry name" value="DUF3320"/>
</dbReference>
<gene>
    <name evidence="4" type="ORF">CSO01_16650</name>
</gene>
<feature type="region of interest" description="Disordered" evidence="2">
    <location>
        <begin position="452"/>
        <end position="505"/>
    </location>
</feature>
<keyword evidence="1" id="KW-0175">Coiled coil</keyword>
<evidence type="ECO:0000313" key="4">
    <source>
        <dbReference type="EMBL" id="GEP68950.1"/>
    </source>
</evidence>
<dbReference type="EMBL" id="BKAL01000005">
    <property type="protein sequence ID" value="GEP68950.1"/>
    <property type="molecule type" value="Genomic_DNA"/>
</dbReference>
<proteinExistence type="predicted"/>
<feature type="region of interest" description="Disordered" evidence="2">
    <location>
        <begin position="1"/>
        <end position="29"/>
    </location>
</feature>
<evidence type="ECO:0000259" key="3">
    <source>
        <dbReference type="Pfam" id="PF11784"/>
    </source>
</evidence>
<comment type="caution">
    <text evidence="4">The sequence shown here is derived from an EMBL/GenBank/DDBJ whole genome shotgun (WGS) entry which is preliminary data.</text>
</comment>
<reference evidence="4 5" key="1">
    <citation type="submission" date="2019-07" db="EMBL/GenBank/DDBJ databases">
        <title>Whole genome shotgun sequence of Cellulomonas soli NBRC 109434.</title>
        <authorList>
            <person name="Hosoyama A."/>
            <person name="Uohara A."/>
            <person name="Ohji S."/>
            <person name="Ichikawa N."/>
        </authorList>
    </citation>
    <scope>NUCLEOTIDE SEQUENCE [LARGE SCALE GENOMIC DNA]</scope>
    <source>
        <strain evidence="4 5">NBRC 109434</strain>
    </source>
</reference>
<sequence>MARTETGRAAARPRAARGKRPDSWTVVGPAGLSAADARDRVRDLLADADLADDEVPSVPPGIAAGDVPLEALAEAAERLRDALAELGQAPSASPWRLAGLTDADRLDLRRLAQVVKRLLSASSAVEDGLVKGLAARAFTPTHLDLMADWLAAGGSAPLVPTGDAREVVGPTWHAHAAHVREQVEAYRQAHVPHLGPFTPGALAADLDRALAAAQHADTRLLTRKRRRREVVAALADVVRPGADVDLAALSDALGALVEARDDLPALVRTVGELPGVALPAGWNALDDDEVASLDRALQAWEAAAALEPAGEPDGAAELDAATLAIVAASDALPPNAAGSLRALADAWRGLIDAMQVGAVDAVFWQAGRTLAETLAHDGPLWHADVSKAGGLTRLTRWVRVRAALAELDGYGLTEVGDLVRAGRLDAETVGDAIALAVARAVLDERLTATGLTVDEPVDGTGDEAAEDAADDTVAETADATGSASAGPGALGLLSGRGTDTGAGVPHPDLPGDLVIRSALASRYVPAADAPVLDLFVLDNVGISSNLAKVRAQIDDILTAEAPVTAERLARLVARRFGLERLREARRATILQTVPKGRLHRSPNGDLVVWHLAQDPATWTGYRVPADGTRRDVADVPYEELRNALADVARRAHGLPEDRLVSLTAGAFGIARPSAAARQRLSEAVTTALREGVLVRRAEALFAP</sequence>
<feature type="compositionally biased region" description="Acidic residues" evidence="2">
    <location>
        <begin position="455"/>
        <end position="473"/>
    </location>
</feature>
<name>A0A512PCL4_9CELL</name>
<dbReference type="Pfam" id="PF11784">
    <property type="entry name" value="DUF3320"/>
    <property type="match status" value="1"/>
</dbReference>
<protein>
    <recommendedName>
        <fullName evidence="3">DUF3320 domain-containing protein</fullName>
    </recommendedName>
</protein>
<feature type="compositionally biased region" description="Low complexity" evidence="2">
    <location>
        <begin position="1"/>
        <end position="13"/>
    </location>
</feature>
<evidence type="ECO:0000313" key="5">
    <source>
        <dbReference type="Proteomes" id="UP000321798"/>
    </source>
</evidence>
<keyword evidence="5" id="KW-1185">Reference proteome</keyword>
<dbReference type="Proteomes" id="UP000321798">
    <property type="component" value="Unassembled WGS sequence"/>
</dbReference>